<dbReference type="GO" id="GO:0044325">
    <property type="term" value="F:transmembrane transporter binding"/>
    <property type="evidence" value="ECO:0007669"/>
    <property type="project" value="TreeGrafter"/>
</dbReference>
<dbReference type="Pfam" id="PF10254">
    <property type="entry name" value="Pacs-1"/>
    <property type="match status" value="1"/>
</dbReference>
<dbReference type="HOGENOM" id="CLU_042412_0_0_1"/>
<evidence type="ECO:0000256" key="1">
    <source>
        <dbReference type="SAM" id="Phobius"/>
    </source>
</evidence>
<protein>
    <recommendedName>
        <fullName evidence="2">Phosphofurin acidic cluster sorting protein 1/2 C-terminal domain-containing protein</fullName>
    </recommendedName>
</protein>
<keyword evidence="4" id="KW-1185">Reference proteome</keyword>
<dbReference type="EMBL" id="AAPE02058565">
    <property type="status" value="NOT_ANNOTATED_CDS"/>
    <property type="molecule type" value="Genomic_DNA"/>
</dbReference>
<reference evidence="3 4" key="1">
    <citation type="journal article" date="2011" name="Nature">
        <title>A high-resolution map of human evolutionary constraint using 29 mammals.</title>
        <authorList>
            <person name="Lindblad-Toh K."/>
            <person name="Garber M."/>
            <person name="Zuk O."/>
            <person name="Lin M.F."/>
            <person name="Parker B.J."/>
            <person name="Washietl S."/>
            <person name="Kheradpour P."/>
            <person name="Ernst J."/>
            <person name="Jordan G."/>
            <person name="Mauceli E."/>
            <person name="Ward L.D."/>
            <person name="Lowe C.B."/>
            <person name="Holloway A.K."/>
            <person name="Clamp M."/>
            <person name="Gnerre S."/>
            <person name="Alfoldi J."/>
            <person name="Beal K."/>
            <person name="Chang J."/>
            <person name="Clawson H."/>
            <person name="Cuff J."/>
            <person name="Di Palma F."/>
            <person name="Fitzgerald S."/>
            <person name="Flicek P."/>
            <person name="Guttman M."/>
            <person name="Hubisz M.J."/>
            <person name="Jaffe D.B."/>
            <person name="Jungreis I."/>
            <person name="Kent W.J."/>
            <person name="Kostka D."/>
            <person name="Lara M."/>
            <person name="Martins A.L."/>
            <person name="Massingham T."/>
            <person name="Moltke I."/>
            <person name="Raney B.J."/>
            <person name="Rasmussen M.D."/>
            <person name="Robinson J."/>
            <person name="Stark A."/>
            <person name="Vilella A.J."/>
            <person name="Wen J."/>
            <person name="Xie X."/>
            <person name="Zody M.C."/>
            <person name="Baldwin J."/>
            <person name="Bloom T."/>
            <person name="Chin C.W."/>
            <person name="Heiman D."/>
            <person name="Nicol R."/>
            <person name="Nusbaum C."/>
            <person name="Young S."/>
            <person name="Wilkinson J."/>
            <person name="Worley K.C."/>
            <person name="Kovar C.L."/>
            <person name="Muzny D.M."/>
            <person name="Gibbs R.A."/>
            <person name="Cree A."/>
            <person name="Dihn H.H."/>
            <person name="Fowler G."/>
            <person name="Jhangiani S."/>
            <person name="Joshi V."/>
            <person name="Lee S."/>
            <person name="Lewis L.R."/>
            <person name="Nazareth L.V."/>
            <person name="Okwuonu G."/>
            <person name="Santibanez J."/>
            <person name="Warren W.C."/>
            <person name="Mardis E.R."/>
            <person name="Weinstock G.M."/>
            <person name="Wilson R.K."/>
            <person name="Delehaunty K."/>
            <person name="Dooling D."/>
            <person name="Fronik C."/>
            <person name="Fulton L."/>
            <person name="Fulton B."/>
            <person name="Graves T."/>
            <person name="Minx P."/>
            <person name="Sodergren E."/>
            <person name="Birney E."/>
            <person name="Margulies E.H."/>
            <person name="Herrero J."/>
            <person name="Green E.D."/>
            <person name="Haussler D."/>
            <person name="Siepel A."/>
            <person name="Goldman N."/>
            <person name="Pollard K.S."/>
            <person name="Pedersen J.S."/>
            <person name="Lander E.S."/>
            <person name="Kellis M."/>
        </authorList>
    </citation>
    <scope>NUCLEOTIDE SEQUENCE [LARGE SCALE GENOMIC DNA]</scope>
</reference>
<dbReference type="eggNOG" id="KOG3709">
    <property type="taxonomic scope" value="Eukaryota"/>
</dbReference>
<feature type="domain" description="Phosphofurin acidic cluster sorting protein 1/2 C-terminal" evidence="2">
    <location>
        <begin position="73"/>
        <end position="472"/>
    </location>
</feature>
<dbReference type="InterPro" id="IPR019381">
    <property type="entry name" value="PACS1/2_C"/>
</dbReference>
<dbReference type="Proteomes" id="UP000001074">
    <property type="component" value="Unassembled WGS sequence"/>
</dbReference>
<organism evidence="3 4">
    <name type="scientific">Myotis lucifugus</name>
    <name type="common">Little brown bat</name>
    <dbReference type="NCBI Taxonomy" id="59463"/>
    <lineage>
        <taxon>Eukaryota</taxon>
        <taxon>Metazoa</taxon>
        <taxon>Chordata</taxon>
        <taxon>Craniata</taxon>
        <taxon>Vertebrata</taxon>
        <taxon>Euteleostomi</taxon>
        <taxon>Mammalia</taxon>
        <taxon>Eutheria</taxon>
        <taxon>Laurasiatheria</taxon>
        <taxon>Chiroptera</taxon>
        <taxon>Yangochiroptera</taxon>
        <taxon>Vespertilionidae</taxon>
        <taxon>Myotis</taxon>
    </lineage>
</organism>
<keyword evidence="1" id="KW-0812">Transmembrane</keyword>
<feature type="transmembrane region" description="Helical" evidence="1">
    <location>
        <begin position="262"/>
        <end position="281"/>
    </location>
</feature>
<sequence>CSSPTCVPRQCSLTLSKLLIYKELAKEQMGCWDWSTSQSAQQVAQPHNQQVNSLDNKYCPDPLSQLQIPRMTVYDHLNCILISDNLLPRTSLLNASDWQGQFLATHAGEVCTCSKPEVQAAFSTIIWRIQRHYHYNSQPSKPVEILVARPQHYFSAVLHVFLELLYNLPPWLGYMHFLVTLLGSHPMTWYLGALEIPYNNFFQDLPRQDLLYKEAGQRAVQDTLDILLRTTQYITGANCVHQLSIMEATLTYKQKRPNEKSLNIISFVVLVGLGIVGPFWVTSGDAPVGSSVLSSPPYRSVANNEASLTLFSSPSVSGGLSCSSQGFGAELMSLQVDYWTAAQPIDRKRDSENKDQATANHTLKCTYQSLQISRLPSRGEAAATSTMSMTMVTKEKNNRVMCFPKKTKDKDVKYQSQCLEGIYHLICRAKHPQNMLWVLVDGLEEWNDVTFFQLEAQWSSHIKLFPICIFGRSNFTF</sequence>
<dbReference type="InParanoid" id="G1Q7F0"/>
<dbReference type="PANTHER" id="PTHR13280:SF15">
    <property type="entry name" value="PHOSPHOFURIN ACIDIC CLUSTER SORTING PROTEIN 2"/>
    <property type="match status" value="1"/>
</dbReference>
<dbReference type="PANTHER" id="PTHR13280">
    <property type="entry name" value="PHOSPHOFURIN ACIDIC CLUSTER SORTING PROTEIN"/>
    <property type="match status" value="1"/>
</dbReference>
<keyword evidence="1" id="KW-0472">Membrane</keyword>
<dbReference type="GeneTree" id="ENSGT00950000183209"/>
<dbReference type="Ensembl" id="ENSMLUT00000023533.1">
    <property type="protein sequence ID" value="ENSMLUP00000019633.1"/>
    <property type="gene ID" value="ENSMLUG00000024788.1"/>
</dbReference>
<evidence type="ECO:0000259" key="2">
    <source>
        <dbReference type="Pfam" id="PF10254"/>
    </source>
</evidence>
<name>G1Q7F0_MYOLU</name>
<keyword evidence="1" id="KW-1133">Transmembrane helix</keyword>
<dbReference type="GO" id="GO:0072659">
    <property type="term" value="P:protein localization to plasma membrane"/>
    <property type="evidence" value="ECO:0007669"/>
    <property type="project" value="TreeGrafter"/>
</dbReference>
<evidence type="ECO:0000313" key="4">
    <source>
        <dbReference type="Proteomes" id="UP000001074"/>
    </source>
</evidence>
<evidence type="ECO:0000313" key="3">
    <source>
        <dbReference type="Ensembl" id="ENSMLUP00000019633.1"/>
    </source>
</evidence>
<accession>G1Q7F0</accession>
<proteinExistence type="predicted"/>
<dbReference type="AlphaFoldDB" id="G1Q7F0"/>
<reference evidence="3" key="3">
    <citation type="submission" date="2025-09" db="UniProtKB">
        <authorList>
            <consortium name="Ensembl"/>
        </authorList>
    </citation>
    <scope>IDENTIFICATION</scope>
</reference>
<reference evidence="3" key="2">
    <citation type="submission" date="2025-08" db="UniProtKB">
        <authorList>
            <consortium name="Ensembl"/>
        </authorList>
    </citation>
    <scope>IDENTIFICATION</scope>
</reference>